<dbReference type="SUPFAM" id="SSF52833">
    <property type="entry name" value="Thioredoxin-like"/>
    <property type="match status" value="1"/>
</dbReference>
<dbReference type="Proteomes" id="UP000247454">
    <property type="component" value="Unassembled WGS sequence"/>
</dbReference>
<feature type="binding site" evidence="3">
    <location>
        <position position="162"/>
    </location>
    <ligand>
        <name>Cu cation</name>
        <dbReference type="ChEBI" id="CHEBI:23378"/>
    </ligand>
</feature>
<proteinExistence type="inferred from homology"/>
<dbReference type="OrthoDB" id="9790194at2"/>
<comment type="similarity">
    <text evidence="1">Belongs to the SCO1/2 family.</text>
</comment>
<dbReference type="RefSeq" id="WP_110749714.1">
    <property type="nucleotide sequence ID" value="NZ_QJTF01000004.1"/>
</dbReference>
<dbReference type="FunFam" id="3.40.30.10:FF:000013">
    <property type="entry name" value="Blast:Protein SCO1 homolog, mitochondrial"/>
    <property type="match status" value="1"/>
</dbReference>
<reference evidence="6 7" key="1">
    <citation type="submission" date="2018-06" db="EMBL/GenBank/DDBJ databases">
        <title>Genomic Encyclopedia of Type Strains, Phase III (KMG-III): the genomes of soil and plant-associated and newly described type strains.</title>
        <authorList>
            <person name="Whitman W."/>
        </authorList>
    </citation>
    <scope>NUCLEOTIDE SEQUENCE [LARGE SCALE GENOMIC DNA]</scope>
    <source>
        <strain evidence="6 7">ORS 1419</strain>
    </source>
</reference>
<dbReference type="AlphaFoldDB" id="A0A318TJJ5"/>
<keyword evidence="2 3" id="KW-0186">Copper</keyword>
<dbReference type="EMBL" id="QJTF01000004">
    <property type="protein sequence ID" value="PYE89340.1"/>
    <property type="molecule type" value="Genomic_DNA"/>
</dbReference>
<dbReference type="Gene3D" id="3.40.30.10">
    <property type="entry name" value="Glutaredoxin"/>
    <property type="match status" value="1"/>
</dbReference>
<evidence type="ECO:0000313" key="6">
    <source>
        <dbReference type="EMBL" id="PYE89340.1"/>
    </source>
</evidence>
<dbReference type="Pfam" id="PF02630">
    <property type="entry name" value="SCO1-SenC"/>
    <property type="match status" value="1"/>
</dbReference>
<name>A0A318TJJ5_9HYPH</name>
<keyword evidence="4" id="KW-1015">Disulfide bond</keyword>
<dbReference type="PANTHER" id="PTHR12151">
    <property type="entry name" value="ELECTRON TRANSPORT PROTIN SCO1/SENC FAMILY MEMBER"/>
    <property type="match status" value="1"/>
</dbReference>
<feature type="domain" description="Thioredoxin" evidence="5">
    <location>
        <begin position="36"/>
        <end position="198"/>
    </location>
</feature>
<evidence type="ECO:0000256" key="2">
    <source>
        <dbReference type="ARBA" id="ARBA00023008"/>
    </source>
</evidence>
<protein>
    <submittedName>
        <fullName evidence="6">Protein SCO1/2</fullName>
    </submittedName>
</protein>
<evidence type="ECO:0000313" key="7">
    <source>
        <dbReference type="Proteomes" id="UP000247454"/>
    </source>
</evidence>
<feature type="disulfide bond" description="Redox-active" evidence="4">
    <location>
        <begin position="74"/>
        <end position="78"/>
    </location>
</feature>
<feature type="binding site" evidence="3">
    <location>
        <position position="78"/>
    </location>
    <ligand>
        <name>Cu cation</name>
        <dbReference type="ChEBI" id="CHEBI:23378"/>
    </ligand>
</feature>
<dbReference type="GO" id="GO:0046872">
    <property type="term" value="F:metal ion binding"/>
    <property type="evidence" value="ECO:0007669"/>
    <property type="project" value="UniProtKB-KW"/>
</dbReference>
<dbReference type="CDD" id="cd02968">
    <property type="entry name" value="SCO"/>
    <property type="match status" value="1"/>
</dbReference>
<organism evidence="6 7">
    <name type="scientific">Phyllobacterium leguminum</name>
    <dbReference type="NCBI Taxonomy" id="314237"/>
    <lineage>
        <taxon>Bacteria</taxon>
        <taxon>Pseudomonadati</taxon>
        <taxon>Pseudomonadota</taxon>
        <taxon>Alphaproteobacteria</taxon>
        <taxon>Hyphomicrobiales</taxon>
        <taxon>Phyllobacteriaceae</taxon>
        <taxon>Phyllobacterium</taxon>
    </lineage>
</organism>
<keyword evidence="7" id="KW-1185">Reference proteome</keyword>
<dbReference type="PROSITE" id="PS51352">
    <property type="entry name" value="THIOREDOXIN_2"/>
    <property type="match status" value="1"/>
</dbReference>
<sequence>MNIKLIRYGLWAVVAALCLFLTAVYGFGTLKPGSSGVAQELGAPFSLVDQDGKPITEKALVGHPSVLFFGFTHCPDVCPTTLYELSGLLKKLGDEGKDLRAFFITVDPERDTPDIMKAYTGNFTDRITGITGDPAEIAKLIKGWKVYARKVPLEDGGYTMDHTASVFLLDRDGRFKGTIAYRENSDAALEKLKRLVAG</sequence>
<dbReference type="PANTHER" id="PTHR12151:SF25">
    <property type="entry name" value="LINALOOL DEHYDRATASE_ISOMERASE DOMAIN-CONTAINING PROTEIN"/>
    <property type="match status" value="1"/>
</dbReference>
<accession>A0A318TJJ5</accession>
<dbReference type="InterPro" id="IPR013766">
    <property type="entry name" value="Thioredoxin_domain"/>
</dbReference>
<evidence type="ECO:0000256" key="4">
    <source>
        <dbReference type="PIRSR" id="PIRSR603782-2"/>
    </source>
</evidence>
<comment type="caution">
    <text evidence="6">The sequence shown here is derived from an EMBL/GenBank/DDBJ whole genome shotgun (WGS) entry which is preliminary data.</text>
</comment>
<dbReference type="InterPro" id="IPR003782">
    <property type="entry name" value="SCO1/SenC"/>
</dbReference>
<gene>
    <name evidence="6" type="ORF">C7477_104180</name>
</gene>
<evidence type="ECO:0000256" key="3">
    <source>
        <dbReference type="PIRSR" id="PIRSR603782-1"/>
    </source>
</evidence>
<dbReference type="InterPro" id="IPR036249">
    <property type="entry name" value="Thioredoxin-like_sf"/>
</dbReference>
<evidence type="ECO:0000259" key="5">
    <source>
        <dbReference type="PROSITE" id="PS51352"/>
    </source>
</evidence>
<keyword evidence="3" id="KW-0479">Metal-binding</keyword>
<evidence type="ECO:0000256" key="1">
    <source>
        <dbReference type="ARBA" id="ARBA00010996"/>
    </source>
</evidence>
<feature type="binding site" evidence="3">
    <location>
        <position position="74"/>
    </location>
    <ligand>
        <name>Cu cation</name>
        <dbReference type="ChEBI" id="CHEBI:23378"/>
    </ligand>
</feature>